<evidence type="ECO:0000313" key="4">
    <source>
        <dbReference type="EMBL" id="EGI67234.1"/>
    </source>
</evidence>
<sequence length="342" mass="39228">MWQKVGISSFVGIETLLIIVLLGQGTLTFLNLKLRTMIAPLTNRRDFLLMNEMNTRRFSENTPQLQFKFQKPKEESNAKNQIDRSIVCCSRSSRLRQIVYITSTTKELNPGTGSIILTQGSSKYNFPGNLSSGNFTNNPNLRISYASQEPWLFGDTVRDNILFGQFYDKARYMQHSDTDDSDYVENIPEAEMTAHGRVAGRVVCGIMIMEAIINQWMLILTAVLVVLFFFAKSYMKIGQDLKCLEGVSKTEALIQDTIRSNFKKCEFDCSYELLHDKPNDYFSQMVEKTSNQMAQSLLEQAKKACEKNNDHYELNLSAQNTECESAYRTDRFIDFLLLIILY</sequence>
<dbReference type="GO" id="GO:0005524">
    <property type="term" value="F:ATP binding"/>
    <property type="evidence" value="ECO:0007669"/>
    <property type="project" value="UniProtKB-KW"/>
</dbReference>
<dbReference type="Proteomes" id="UP000007755">
    <property type="component" value="Unassembled WGS sequence"/>
</dbReference>
<evidence type="ECO:0000256" key="2">
    <source>
        <dbReference type="ARBA" id="ARBA00022840"/>
    </source>
</evidence>
<keyword evidence="5" id="KW-1185">Reference proteome</keyword>
<proteinExistence type="predicted"/>
<keyword evidence="3" id="KW-0472">Membrane</keyword>
<dbReference type="InterPro" id="IPR050173">
    <property type="entry name" value="ABC_transporter_C-like"/>
</dbReference>
<dbReference type="GO" id="GO:0042626">
    <property type="term" value="F:ATPase-coupled transmembrane transporter activity"/>
    <property type="evidence" value="ECO:0007669"/>
    <property type="project" value="TreeGrafter"/>
</dbReference>
<dbReference type="EMBL" id="GL888112">
    <property type="protein sequence ID" value="EGI67234.1"/>
    <property type="molecule type" value="Genomic_DNA"/>
</dbReference>
<reference evidence="4" key="1">
    <citation type="submission" date="2011-02" db="EMBL/GenBank/DDBJ databases">
        <title>The genome of the leaf-cutting ant Acromyrmex echinatior suggests key adaptations to social evolution and fungus farming.</title>
        <authorList>
            <person name="Nygaard S."/>
            <person name="Zhang G."/>
        </authorList>
    </citation>
    <scope>NUCLEOTIDE SEQUENCE</scope>
</reference>
<keyword evidence="1" id="KW-0547">Nucleotide-binding</keyword>
<organism evidence="5">
    <name type="scientific">Acromyrmex echinatior</name>
    <name type="common">Panamanian leafcutter ant</name>
    <name type="synonym">Acromyrmex octospinosus echinatior</name>
    <dbReference type="NCBI Taxonomy" id="103372"/>
    <lineage>
        <taxon>Eukaryota</taxon>
        <taxon>Metazoa</taxon>
        <taxon>Ecdysozoa</taxon>
        <taxon>Arthropoda</taxon>
        <taxon>Hexapoda</taxon>
        <taxon>Insecta</taxon>
        <taxon>Pterygota</taxon>
        <taxon>Neoptera</taxon>
        <taxon>Endopterygota</taxon>
        <taxon>Hymenoptera</taxon>
        <taxon>Apocrita</taxon>
        <taxon>Aculeata</taxon>
        <taxon>Formicoidea</taxon>
        <taxon>Formicidae</taxon>
        <taxon>Myrmicinae</taxon>
        <taxon>Acromyrmex</taxon>
    </lineage>
</organism>
<protein>
    <submittedName>
        <fullName evidence="4">Uncharacterized protein</fullName>
    </submittedName>
</protein>
<feature type="transmembrane region" description="Helical" evidence="3">
    <location>
        <begin position="216"/>
        <end position="235"/>
    </location>
</feature>
<dbReference type="OrthoDB" id="7615550at2759"/>
<evidence type="ECO:0000313" key="5">
    <source>
        <dbReference type="Proteomes" id="UP000007755"/>
    </source>
</evidence>
<gene>
    <name evidence="4" type="ORF">G5I_04164</name>
</gene>
<dbReference type="Gene3D" id="3.40.50.300">
    <property type="entry name" value="P-loop containing nucleotide triphosphate hydrolases"/>
    <property type="match status" value="1"/>
</dbReference>
<evidence type="ECO:0000256" key="1">
    <source>
        <dbReference type="ARBA" id="ARBA00022741"/>
    </source>
</evidence>
<keyword evidence="3" id="KW-0812">Transmembrane</keyword>
<name>F4WEW3_ACREC</name>
<keyword evidence="3" id="KW-1133">Transmembrane helix</keyword>
<accession>F4WEW3</accession>
<dbReference type="GO" id="GO:0016020">
    <property type="term" value="C:membrane"/>
    <property type="evidence" value="ECO:0007669"/>
    <property type="project" value="TreeGrafter"/>
</dbReference>
<dbReference type="InParanoid" id="F4WEW3"/>
<dbReference type="PANTHER" id="PTHR24223">
    <property type="entry name" value="ATP-BINDING CASSETTE SUB-FAMILY C"/>
    <property type="match status" value="1"/>
</dbReference>
<feature type="transmembrane region" description="Helical" evidence="3">
    <location>
        <begin position="6"/>
        <end position="30"/>
    </location>
</feature>
<keyword evidence="2" id="KW-0067">ATP-binding</keyword>
<dbReference type="InterPro" id="IPR027417">
    <property type="entry name" value="P-loop_NTPase"/>
</dbReference>
<evidence type="ECO:0000256" key="3">
    <source>
        <dbReference type="SAM" id="Phobius"/>
    </source>
</evidence>
<dbReference type="AlphaFoldDB" id="F4WEW3"/>